<dbReference type="SUPFAM" id="SSF56784">
    <property type="entry name" value="HAD-like"/>
    <property type="match status" value="1"/>
</dbReference>
<accession>A0ABN3VND7</accession>
<proteinExistence type="predicted"/>
<evidence type="ECO:0000313" key="2">
    <source>
        <dbReference type="EMBL" id="GAA2822659.1"/>
    </source>
</evidence>
<protein>
    <recommendedName>
        <fullName evidence="1">Polynucleotide kinase PNKP phosphatase domain-containing protein</fullName>
    </recommendedName>
</protein>
<name>A0ABN3VND7_9PSEU</name>
<feature type="domain" description="Polynucleotide kinase PNKP phosphatase" evidence="1">
    <location>
        <begin position="17"/>
        <end position="147"/>
    </location>
</feature>
<evidence type="ECO:0000313" key="3">
    <source>
        <dbReference type="Proteomes" id="UP001500979"/>
    </source>
</evidence>
<dbReference type="InterPro" id="IPR056782">
    <property type="entry name" value="HAD_PNKP"/>
</dbReference>
<dbReference type="Proteomes" id="UP001500979">
    <property type="component" value="Unassembled WGS sequence"/>
</dbReference>
<dbReference type="InterPro" id="IPR023214">
    <property type="entry name" value="HAD_sf"/>
</dbReference>
<comment type="caution">
    <text evidence="2">The sequence shown here is derived from an EMBL/GenBank/DDBJ whole genome shotgun (WGS) entry which is preliminary data.</text>
</comment>
<dbReference type="InterPro" id="IPR036412">
    <property type="entry name" value="HAD-like_sf"/>
</dbReference>
<evidence type="ECO:0000259" key="1">
    <source>
        <dbReference type="Pfam" id="PF25109"/>
    </source>
</evidence>
<reference evidence="2 3" key="1">
    <citation type="journal article" date="2019" name="Int. J. Syst. Evol. Microbiol.">
        <title>The Global Catalogue of Microorganisms (GCM) 10K type strain sequencing project: providing services to taxonomists for standard genome sequencing and annotation.</title>
        <authorList>
            <consortium name="The Broad Institute Genomics Platform"/>
            <consortium name="The Broad Institute Genome Sequencing Center for Infectious Disease"/>
            <person name="Wu L."/>
            <person name="Ma J."/>
        </authorList>
    </citation>
    <scope>NUCLEOTIDE SEQUENCE [LARGE SCALE GENOMIC DNA]</scope>
    <source>
        <strain evidence="2 3">JCM 9383</strain>
    </source>
</reference>
<dbReference type="Gene3D" id="3.40.50.1000">
    <property type="entry name" value="HAD superfamily/HAD-like"/>
    <property type="match status" value="1"/>
</dbReference>
<dbReference type="EMBL" id="BAAAUX010000053">
    <property type="protein sequence ID" value="GAA2822659.1"/>
    <property type="molecule type" value="Genomic_DNA"/>
</dbReference>
<keyword evidence="3" id="KW-1185">Reference proteome</keyword>
<sequence>MRCSSQATPQPDMTPLAIVDIDGTVADARHRLHWITGKPTHAEWVGFFNAAGADPVLPHGAELVRQLAHDHEIAWITGRPERIRGLTEHWLARHSLPAGRLLMQPEGDRRPAREVKLEQLQKLAGEAAIDLVVDDDPRVIELLGEHGFPTKLADWLPWSPVMDFHGE</sequence>
<organism evidence="2 3">
    <name type="scientific">Saccharopolyspora taberi</name>
    <dbReference type="NCBI Taxonomy" id="60895"/>
    <lineage>
        <taxon>Bacteria</taxon>
        <taxon>Bacillati</taxon>
        <taxon>Actinomycetota</taxon>
        <taxon>Actinomycetes</taxon>
        <taxon>Pseudonocardiales</taxon>
        <taxon>Pseudonocardiaceae</taxon>
        <taxon>Saccharopolyspora</taxon>
    </lineage>
</organism>
<gene>
    <name evidence="2" type="ORF">GCM10010470_67070</name>
</gene>
<dbReference type="Pfam" id="PF25109">
    <property type="entry name" value="HAD_PNKP"/>
    <property type="match status" value="1"/>
</dbReference>